<evidence type="ECO:0000313" key="3">
    <source>
        <dbReference type="Proteomes" id="UP000324222"/>
    </source>
</evidence>
<gene>
    <name evidence="2" type="ORF">E2C01_091639</name>
</gene>
<dbReference type="AlphaFoldDB" id="A0A5B7JI14"/>
<evidence type="ECO:0000313" key="2">
    <source>
        <dbReference type="EMBL" id="MPC96380.1"/>
    </source>
</evidence>
<feature type="region of interest" description="Disordered" evidence="1">
    <location>
        <begin position="1"/>
        <end position="39"/>
    </location>
</feature>
<proteinExistence type="predicted"/>
<name>A0A5B7JI14_PORTR</name>
<protein>
    <submittedName>
        <fullName evidence="2">Uncharacterized protein</fullName>
    </submittedName>
</protein>
<feature type="compositionally biased region" description="Basic and acidic residues" evidence="1">
    <location>
        <begin position="23"/>
        <end position="39"/>
    </location>
</feature>
<sequence length="71" mass="7789">MSQPPSCWLPGRRRLRGGVAGRDGWERSKVGRGGAERGSVKLQLSRMEARLSHSGSCGHACPKWRGEKNES</sequence>
<keyword evidence="3" id="KW-1185">Reference proteome</keyword>
<accession>A0A5B7JI14</accession>
<dbReference type="Proteomes" id="UP000324222">
    <property type="component" value="Unassembled WGS sequence"/>
</dbReference>
<evidence type="ECO:0000256" key="1">
    <source>
        <dbReference type="SAM" id="MobiDB-lite"/>
    </source>
</evidence>
<dbReference type="EMBL" id="VSRR010105785">
    <property type="protein sequence ID" value="MPC96380.1"/>
    <property type="molecule type" value="Genomic_DNA"/>
</dbReference>
<comment type="caution">
    <text evidence="2">The sequence shown here is derived from an EMBL/GenBank/DDBJ whole genome shotgun (WGS) entry which is preliminary data.</text>
</comment>
<reference evidence="2 3" key="1">
    <citation type="submission" date="2019-05" db="EMBL/GenBank/DDBJ databases">
        <title>Another draft genome of Portunus trituberculatus and its Hox gene families provides insights of decapod evolution.</title>
        <authorList>
            <person name="Jeong J.-H."/>
            <person name="Song I."/>
            <person name="Kim S."/>
            <person name="Choi T."/>
            <person name="Kim D."/>
            <person name="Ryu S."/>
            <person name="Kim W."/>
        </authorList>
    </citation>
    <scope>NUCLEOTIDE SEQUENCE [LARGE SCALE GENOMIC DNA]</scope>
    <source>
        <tissue evidence="2">Muscle</tissue>
    </source>
</reference>
<organism evidence="2 3">
    <name type="scientific">Portunus trituberculatus</name>
    <name type="common">Swimming crab</name>
    <name type="synonym">Neptunus trituberculatus</name>
    <dbReference type="NCBI Taxonomy" id="210409"/>
    <lineage>
        <taxon>Eukaryota</taxon>
        <taxon>Metazoa</taxon>
        <taxon>Ecdysozoa</taxon>
        <taxon>Arthropoda</taxon>
        <taxon>Crustacea</taxon>
        <taxon>Multicrustacea</taxon>
        <taxon>Malacostraca</taxon>
        <taxon>Eumalacostraca</taxon>
        <taxon>Eucarida</taxon>
        <taxon>Decapoda</taxon>
        <taxon>Pleocyemata</taxon>
        <taxon>Brachyura</taxon>
        <taxon>Eubrachyura</taxon>
        <taxon>Portunoidea</taxon>
        <taxon>Portunidae</taxon>
        <taxon>Portuninae</taxon>
        <taxon>Portunus</taxon>
    </lineage>
</organism>